<reference evidence="9 10" key="1">
    <citation type="submission" date="2021-03" db="EMBL/GenBank/DDBJ databases">
        <title>Aliifodinibius sp. nov., a new bacterium isolated from saline soil.</title>
        <authorList>
            <person name="Galisteo C."/>
            <person name="De La Haba R."/>
            <person name="Sanchez-Porro C."/>
            <person name="Ventosa A."/>
        </authorList>
    </citation>
    <scope>NUCLEOTIDE SEQUENCE [LARGE SCALE GENOMIC DNA]</scope>
    <source>
        <strain evidence="9 10">1BSP15-2V2</strain>
    </source>
</reference>
<dbReference type="Gene3D" id="1.25.40.390">
    <property type="match status" value="1"/>
</dbReference>
<proteinExistence type="inferred from homology"/>
<keyword evidence="5" id="KW-0998">Cell outer membrane</keyword>
<dbReference type="InterPro" id="IPR011990">
    <property type="entry name" value="TPR-like_helical_dom_sf"/>
</dbReference>
<feature type="chain" id="PRO_5047411882" evidence="6">
    <location>
        <begin position="20"/>
        <end position="593"/>
    </location>
</feature>
<sequence length="593" mass="67619">MKRIYIVSVILLMSISILSCNDGFMTRAPLDEVSDENFWRTAQDMELYTNTFYQTYIRGHGYSWAAGRVQPYGVNEGLAYRDVLSDNAAPESYLGITNNEYDSYNSGSSVGWSWDDIRSLNYFLANYKRGNVDPADRNIYLGEVLFFKAWAYYKKVKIFGAVPWLSKPLNVDSPELMGERDPREAVMDSVLNILDQSIEYLPAKGEEKAGRIHKDVALALKSRIGLFEGTYRKYHTDLGLDETKFLQASVEASERLMTEGSYAIYSTGDTQSDYYDLFSTYSYSDNPEIIFWKDYSTESGLGHAFARYWAQNLRHRFGATRSLVETYLASDGKPISVSPVFEGKDSIQQEMTNRDPRLTQTIANFGEYNLTEGAMGANNAPVPNIPGLSGNTCPTGFRVAKWYMNDPAEWDRVYNGIQAAPVFRYAEVLLNYAEAKYELGQITQSDIDRTINAIRDRVDMPHLMMGNVPDDPALDSQYSQYVGYVPDPLLREIRRERRVELAFEGFRWDDLMRWKAGGFLEKPVEGIKFVQEQFPSVVTGSDVFLSEEGFIRPYAETLPNGREFDERQYLFPLPTEQLVLNPNLDQNPGYDSP</sequence>
<organism evidence="9 10">
    <name type="scientific">Fodinibius salsisoli</name>
    <dbReference type="NCBI Taxonomy" id="2820877"/>
    <lineage>
        <taxon>Bacteria</taxon>
        <taxon>Pseudomonadati</taxon>
        <taxon>Balneolota</taxon>
        <taxon>Balneolia</taxon>
        <taxon>Balneolales</taxon>
        <taxon>Balneolaceae</taxon>
        <taxon>Fodinibius</taxon>
    </lineage>
</organism>
<evidence type="ECO:0000256" key="2">
    <source>
        <dbReference type="ARBA" id="ARBA00006275"/>
    </source>
</evidence>
<comment type="subcellular location">
    <subcellularLocation>
        <location evidence="1">Cell outer membrane</location>
    </subcellularLocation>
</comment>
<dbReference type="InterPro" id="IPR033985">
    <property type="entry name" value="SusD-like_N"/>
</dbReference>
<evidence type="ECO:0000256" key="3">
    <source>
        <dbReference type="ARBA" id="ARBA00022729"/>
    </source>
</evidence>
<protein>
    <submittedName>
        <fullName evidence="9">RagB/SusD family nutrient uptake outer membrane protein</fullName>
    </submittedName>
</protein>
<dbReference type="InterPro" id="IPR012944">
    <property type="entry name" value="SusD_RagB_dom"/>
</dbReference>
<dbReference type="Proteomes" id="UP001207918">
    <property type="component" value="Unassembled WGS sequence"/>
</dbReference>
<evidence type="ECO:0000259" key="8">
    <source>
        <dbReference type="Pfam" id="PF14322"/>
    </source>
</evidence>
<evidence type="ECO:0000256" key="1">
    <source>
        <dbReference type="ARBA" id="ARBA00004442"/>
    </source>
</evidence>
<evidence type="ECO:0000256" key="5">
    <source>
        <dbReference type="ARBA" id="ARBA00023237"/>
    </source>
</evidence>
<accession>A0ABT3PQ55</accession>
<keyword evidence="10" id="KW-1185">Reference proteome</keyword>
<feature type="signal peptide" evidence="6">
    <location>
        <begin position="1"/>
        <end position="19"/>
    </location>
</feature>
<dbReference type="Pfam" id="PF07980">
    <property type="entry name" value="SusD_RagB"/>
    <property type="match status" value="1"/>
</dbReference>
<feature type="domain" description="SusD-like N-terminal" evidence="8">
    <location>
        <begin position="78"/>
        <end position="226"/>
    </location>
</feature>
<keyword evidence="4" id="KW-0472">Membrane</keyword>
<comment type="caution">
    <text evidence="9">The sequence shown here is derived from an EMBL/GenBank/DDBJ whole genome shotgun (WGS) entry which is preliminary data.</text>
</comment>
<evidence type="ECO:0000256" key="4">
    <source>
        <dbReference type="ARBA" id="ARBA00023136"/>
    </source>
</evidence>
<dbReference type="Pfam" id="PF14322">
    <property type="entry name" value="SusD-like_3"/>
    <property type="match status" value="1"/>
</dbReference>
<feature type="domain" description="RagB/SusD" evidence="7">
    <location>
        <begin position="292"/>
        <end position="590"/>
    </location>
</feature>
<keyword evidence="3 6" id="KW-0732">Signal</keyword>
<gene>
    <name evidence="9" type="ORF">J6I44_14075</name>
</gene>
<dbReference type="SUPFAM" id="SSF48452">
    <property type="entry name" value="TPR-like"/>
    <property type="match status" value="1"/>
</dbReference>
<dbReference type="PROSITE" id="PS51257">
    <property type="entry name" value="PROKAR_LIPOPROTEIN"/>
    <property type="match status" value="1"/>
</dbReference>
<evidence type="ECO:0000259" key="7">
    <source>
        <dbReference type="Pfam" id="PF07980"/>
    </source>
</evidence>
<evidence type="ECO:0000313" key="10">
    <source>
        <dbReference type="Proteomes" id="UP001207918"/>
    </source>
</evidence>
<evidence type="ECO:0000313" key="9">
    <source>
        <dbReference type="EMBL" id="MCW9707989.1"/>
    </source>
</evidence>
<dbReference type="EMBL" id="JAGGJA010000009">
    <property type="protein sequence ID" value="MCW9707989.1"/>
    <property type="molecule type" value="Genomic_DNA"/>
</dbReference>
<dbReference type="RefSeq" id="WP_265766775.1">
    <property type="nucleotide sequence ID" value="NZ_JAGGJA010000009.1"/>
</dbReference>
<evidence type="ECO:0000256" key="6">
    <source>
        <dbReference type="SAM" id="SignalP"/>
    </source>
</evidence>
<comment type="similarity">
    <text evidence="2">Belongs to the SusD family.</text>
</comment>
<name>A0ABT3PQ55_9BACT</name>